<dbReference type="AlphaFoldDB" id="A0ABD4ACQ0"/>
<dbReference type="Pfam" id="PF01547">
    <property type="entry name" value="SBP_bac_1"/>
    <property type="match status" value="1"/>
</dbReference>
<dbReference type="InterPro" id="IPR050490">
    <property type="entry name" value="Bact_solute-bd_prot1"/>
</dbReference>
<dbReference type="EMBL" id="JXLU01000004">
    <property type="protein sequence ID" value="KIO74323.1"/>
    <property type="molecule type" value="Genomic_DNA"/>
</dbReference>
<proteinExistence type="predicted"/>
<name>A0ABD4ACQ0_9BACI</name>
<evidence type="ECO:0000313" key="2">
    <source>
        <dbReference type="EMBL" id="KIO74323.1"/>
    </source>
</evidence>
<evidence type="ECO:0000256" key="1">
    <source>
        <dbReference type="SAM" id="SignalP"/>
    </source>
</evidence>
<sequence>MRLRKSLALFISLSLSATAMIGCSSGDSSKDTKEGVTEIEFWAAPNPTQQAFWKDMAEEFNKEHSDIKVNVSAIKESPTSEASIQSAIAAKKAPTMSENINRGFGALLSESKAIVPLNKLEGFDKLVKTRQMTETIESWKSADGNQYIFPIYSNSMLFGWRLDILKELGYNEAPKTYSEVLDVVQKLKEKYPDKYLWAKPDLADPTAWKRWFDFFMLYNAASDGNAFVDGSKFVGDKEAGLDVFNFVKSLVDKDAVLTAQVTDPFETGVGIFTDVGPWTPGSTWKEKYPDLVYGETYTLSLPPVPDDRDPSNAKTFADAKGIVIYASATKEEQAAAMEFLTWVYSNPDTDMKWLEDTDLPPARDDLGTNEAFASYFEQKPFMKAYADTVAKGVPPMENSKYNEIQTIIGQNAFNKIVKGQITPEQAWKDMVNAIEGELK</sequence>
<accession>A0ABD4ACQ0</accession>
<protein>
    <recommendedName>
        <fullName evidence="4">Sugar ABC transporter substrate-binding protein</fullName>
    </recommendedName>
</protein>
<dbReference type="PANTHER" id="PTHR43649:SF13">
    <property type="entry name" value="CARBOHYDRATE ABC TRANSPORTER SUBSTRATE-BINDING PROTEIN"/>
    <property type="match status" value="1"/>
</dbReference>
<dbReference type="InterPro" id="IPR006059">
    <property type="entry name" value="SBP"/>
</dbReference>
<feature type="signal peptide" evidence="1">
    <location>
        <begin position="1"/>
        <end position="19"/>
    </location>
</feature>
<comment type="caution">
    <text evidence="2">The sequence shown here is derived from an EMBL/GenBank/DDBJ whole genome shotgun (WGS) entry which is preliminary data.</text>
</comment>
<feature type="chain" id="PRO_5044819742" description="Sugar ABC transporter substrate-binding protein" evidence="1">
    <location>
        <begin position="20"/>
        <end position="439"/>
    </location>
</feature>
<dbReference type="GeneID" id="92962568"/>
<evidence type="ECO:0008006" key="4">
    <source>
        <dbReference type="Google" id="ProtNLM"/>
    </source>
</evidence>
<dbReference type="Proteomes" id="UP000032076">
    <property type="component" value="Unassembled WGS sequence"/>
</dbReference>
<reference evidence="2 3" key="1">
    <citation type="submission" date="2015-01" db="EMBL/GenBank/DDBJ databases">
        <title>Draft Genome Sequences of Four Bacillus thermoamylovorans Strains, Isolated From Food Products.</title>
        <authorList>
            <person name="Krawcyk A.O."/>
            <person name="Berendsen E.M."/>
            <person name="Eijlander R.T."/>
            <person name="de Jong A."/>
            <person name="Wells-Bennik M."/>
            <person name="Kuipers O.P."/>
        </authorList>
    </citation>
    <scope>NUCLEOTIDE SEQUENCE [LARGE SCALE GENOMIC DNA]</scope>
    <source>
        <strain evidence="2 3">B4167</strain>
    </source>
</reference>
<dbReference type="PROSITE" id="PS51257">
    <property type="entry name" value="PROKAR_LIPOPROTEIN"/>
    <property type="match status" value="1"/>
</dbReference>
<keyword evidence="1" id="KW-0732">Signal</keyword>
<gene>
    <name evidence="2" type="ORF">B4167_1451</name>
</gene>
<dbReference type="SUPFAM" id="SSF53850">
    <property type="entry name" value="Periplasmic binding protein-like II"/>
    <property type="match status" value="1"/>
</dbReference>
<dbReference type="Gene3D" id="3.40.190.10">
    <property type="entry name" value="Periplasmic binding protein-like II"/>
    <property type="match status" value="2"/>
</dbReference>
<dbReference type="PANTHER" id="PTHR43649">
    <property type="entry name" value="ARABINOSE-BINDING PROTEIN-RELATED"/>
    <property type="match status" value="1"/>
</dbReference>
<dbReference type="RefSeq" id="WP_041901856.1">
    <property type="nucleotide sequence ID" value="NZ_JXLT01000154.1"/>
</dbReference>
<evidence type="ECO:0000313" key="3">
    <source>
        <dbReference type="Proteomes" id="UP000032076"/>
    </source>
</evidence>
<organism evidence="2 3">
    <name type="scientific">Caldibacillus thermoamylovorans</name>
    <dbReference type="NCBI Taxonomy" id="35841"/>
    <lineage>
        <taxon>Bacteria</taxon>
        <taxon>Bacillati</taxon>
        <taxon>Bacillota</taxon>
        <taxon>Bacilli</taxon>
        <taxon>Bacillales</taxon>
        <taxon>Bacillaceae</taxon>
        <taxon>Caldibacillus</taxon>
    </lineage>
</organism>